<dbReference type="Proteomes" id="UP001177670">
    <property type="component" value="Unassembled WGS sequence"/>
</dbReference>
<sequence length="99" mass="11424">MPKPLNRPKRQRKRAAHHRLANNAESLEIERRFSTEKKGDLPYPSRHTLQDFKRHPSEKDSRYDLEPFAIGYLGCVDLQKGDRNPASHDAPKFNVSDGS</sequence>
<evidence type="ECO:0000313" key="3">
    <source>
        <dbReference type="Proteomes" id="UP001177670"/>
    </source>
</evidence>
<feature type="compositionally biased region" description="Basic residues" evidence="1">
    <location>
        <begin position="1"/>
        <end position="20"/>
    </location>
</feature>
<proteinExistence type="predicted"/>
<reference evidence="2" key="1">
    <citation type="submission" date="2021-10" db="EMBL/GenBank/DDBJ databases">
        <title>Melipona bicolor Genome sequencing and assembly.</title>
        <authorList>
            <person name="Araujo N.S."/>
            <person name="Arias M.C."/>
        </authorList>
    </citation>
    <scope>NUCLEOTIDE SEQUENCE</scope>
    <source>
        <strain evidence="2">USP_2M_L1-L4_2017</strain>
        <tissue evidence="2">Whole body</tissue>
    </source>
</reference>
<gene>
    <name evidence="2" type="ORF">K0M31_018806</name>
</gene>
<comment type="caution">
    <text evidence="2">The sequence shown here is derived from an EMBL/GenBank/DDBJ whole genome shotgun (WGS) entry which is preliminary data.</text>
</comment>
<protein>
    <submittedName>
        <fullName evidence="2">Uncharacterized protein</fullName>
    </submittedName>
</protein>
<feature type="region of interest" description="Disordered" evidence="1">
    <location>
        <begin position="79"/>
        <end position="99"/>
    </location>
</feature>
<keyword evidence="3" id="KW-1185">Reference proteome</keyword>
<feature type="compositionally biased region" description="Basic and acidic residues" evidence="1">
    <location>
        <begin position="48"/>
        <end position="60"/>
    </location>
</feature>
<feature type="region of interest" description="Disordered" evidence="1">
    <location>
        <begin position="1"/>
        <end position="60"/>
    </location>
</feature>
<evidence type="ECO:0000256" key="1">
    <source>
        <dbReference type="SAM" id="MobiDB-lite"/>
    </source>
</evidence>
<feature type="compositionally biased region" description="Basic and acidic residues" evidence="1">
    <location>
        <begin position="28"/>
        <end position="40"/>
    </location>
</feature>
<dbReference type="AlphaFoldDB" id="A0AA40G440"/>
<feature type="compositionally biased region" description="Basic and acidic residues" evidence="1">
    <location>
        <begin position="79"/>
        <end position="91"/>
    </location>
</feature>
<accession>A0AA40G440</accession>
<organism evidence="2 3">
    <name type="scientific">Melipona bicolor</name>
    <dbReference type="NCBI Taxonomy" id="60889"/>
    <lineage>
        <taxon>Eukaryota</taxon>
        <taxon>Metazoa</taxon>
        <taxon>Ecdysozoa</taxon>
        <taxon>Arthropoda</taxon>
        <taxon>Hexapoda</taxon>
        <taxon>Insecta</taxon>
        <taxon>Pterygota</taxon>
        <taxon>Neoptera</taxon>
        <taxon>Endopterygota</taxon>
        <taxon>Hymenoptera</taxon>
        <taxon>Apocrita</taxon>
        <taxon>Aculeata</taxon>
        <taxon>Apoidea</taxon>
        <taxon>Anthophila</taxon>
        <taxon>Apidae</taxon>
        <taxon>Melipona</taxon>
    </lineage>
</organism>
<name>A0AA40G440_9HYME</name>
<dbReference type="EMBL" id="JAHYIQ010000007">
    <property type="protein sequence ID" value="KAK1130692.1"/>
    <property type="molecule type" value="Genomic_DNA"/>
</dbReference>
<evidence type="ECO:0000313" key="2">
    <source>
        <dbReference type="EMBL" id="KAK1130692.1"/>
    </source>
</evidence>